<dbReference type="GeneID" id="83054826"/>
<evidence type="ECO:0000313" key="1">
    <source>
        <dbReference type="EMBL" id="KAB1477862.1"/>
    </source>
</evidence>
<comment type="caution">
    <text evidence="1">The sequence shown here is derived from an EMBL/GenBank/DDBJ whole genome shotgun (WGS) entry which is preliminary data.</text>
</comment>
<dbReference type="EMBL" id="WBKH01000007">
    <property type="protein sequence ID" value="KAB1477862.1"/>
    <property type="molecule type" value="Genomic_DNA"/>
</dbReference>
<reference evidence="1 2" key="1">
    <citation type="submission" date="2019-09" db="EMBL/GenBank/DDBJ databases">
        <title>Draft genome sequence of 3 type strains from the CCUG.</title>
        <authorList>
            <person name="Pineiro-Iglesias B."/>
            <person name="Tunovic T."/>
            <person name="Unosson C."/>
            <person name="Inganas E."/>
            <person name="Ohlen M."/>
            <person name="Cardew S."/>
            <person name="Jensie-Markopoulos S."/>
            <person name="Salva-Serra F."/>
            <person name="Jaen-Luchoro D."/>
            <person name="Karlsson R."/>
            <person name="Svensson-Stadler L."/>
            <person name="Chun J."/>
            <person name="Moore E."/>
        </authorList>
    </citation>
    <scope>NUCLEOTIDE SEQUENCE [LARGE SCALE GENOMIC DNA]</scope>
    <source>
        <strain evidence="1 2">CCUG 65427</strain>
    </source>
</reference>
<accession>A0A833FJ83</accession>
<evidence type="ECO:0000313" key="2">
    <source>
        <dbReference type="Proteomes" id="UP000434554"/>
    </source>
</evidence>
<proteinExistence type="predicted"/>
<dbReference type="RefSeq" id="WP_127007668.1">
    <property type="nucleotide sequence ID" value="NZ_CALMIE010000005.1"/>
</dbReference>
<sequence>MEASQLYEDLLQYVENQHYEEVDAKTFYRKIFPEGILEKEGGSEGKPNGILVTKDVSGKPTGHSAISDELNEILNLDHNAEAVMAPISYYGQSLTGRNGGGLHALTITVHFKIIFGGLS</sequence>
<dbReference type="AlphaFoldDB" id="A0A833FJ83"/>
<protein>
    <submittedName>
        <fullName evidence="1">Uncharacterized protein</fullName>
    </submittedName>
</protein>
<dbReference type="Proteomes" id="UP000434554">
    <property type="component" value="Unassembled WGS sequence"/>
</dbReference>
<gene>
    <name evidence="1" type="ORF">F8R14_07165</name>
</gene>
<name>A0A833FJ83_9FIRM</name>
<organism evidence="1 2">
    <name type="scientific">Veillonella seminalis</name>
    <dbReference type="NCBI Taxonomy" id="1502943"/>
    <lineage>
        <taxon>Bacteria</taxon>
        <taxon>Bacillati</taxon>
        <taxon>Bacillota</taxon>
        <taxon>Negativicutes</taxon>
        <taxon>Veillonellales</taxon>
        <taxon>Veillonellaceae</taxon>
        <taxon>Veillonella</taxon>
    </lineage>
</organism>